<feature type="compositionally biased region" description="Low complexity" evidence="1">
    <location>
        <begin position="334"/>
        <end position="352"/>
    </location>
</feature>
<feature type="compositionally biased region" description="Basic and acidic residues" evidence="1">
    <location>
        <begin position="376"/>
        <end position="386"/>
    </location>
</feature>
<organism evidence="2 3">
    <name type="scientific">Plutella xylostella</name>
    <name type="common">Diamondback moth</name>
    <name type="synonym">Plutella maculipennis</name>
    <dbReference type="NCBI Taxonomy" id="51655"/>
    <lineage>
        <taxon>Eukaryota</taxon>
        <taxon>Metazoa</taxon>
        <taxon>Ecdysozoa</taxon>
        <taxon>Arthropoda</taxon>
        <taxon>Hexapoda</taxon>
        <taxon>Insecta</taxon>
        <taxon>Pterygota</taxon>
        <taxon>Neoptera</taxon>
        <taxon>Endopterygota</taxon>
        <taxon>Lepidoptera</taxon>
        <taxon>Glossata</taxon>
        <taxon>Ditrysia</taxon>
        <taxon>Yponomeutoidea</taxon>
        <taxon>Plutellidae</taxon>
        <taxon>Plutella</taxon>
    </lineage>
</organism>
<name>A0A8S4FZ57_PLUXY</name>
<dbReference type="AlphaFoldDB" id="A0A8S4FZ57"/>
<proteinExistence type="predicted"/>
<sequence>MSRIQILDDVGEPPAKLEAPKPPHHFFPYPPHSEEPPTVAEAVERGNEVRRTEKNKRHKPIRKPPRMAKPGQSCMYIVAVTTYEGPKVPLSVHMTRSRLLAHLRCLEVNGAVPSDRLEEMARPQQRLVLGLWREHAGSLPAHVIDRFRNLLHADEPFDPDQAYAYFANLRNRARNKNAKSKRGPRGCGDRQQRWLRRACLALARGVRLRLATPGVYALRGSKLRLADIVLRDMSRSLKVRTPSRNTKCKKDKFFVEMSDKITVLIYDILTEAEDRMLMMDVDEDAELAEYYKEPEDGIYPTCLCDMGLWPAGYTLKDPCSMHDTDFNEQQVPSTEVPSTEVPATEVPPTTQPGDIVEIEYSVKILKPDEPAPPTEDETRKESKEPS</sequence>
<keyword evidence="3" id="KW-1185">Reference proteome</keyword>
<dbReference type="Proteomes" id="UP000653454">
    <property type="component" value="Unassembled WGS sequence"/>
</dbReference>
<evidence type="ECO:0000313" key="2">
    <source>
        <dbReference type="EMBL" id="CAG9132408.1"/>
    </source>
</evidence>
<feature type="region of interest" description="Disordered" evidence="1">
    <location>
        <begin position="1"/>
        <end position="38"/>
    </location>
</feature>
<feature type="region of interest" description="Disordered" evidence="1">
    <location>
        <begin position="334"/>
        <end position="386"/>
    </location>
</feature>
<reference evidence="2" key="1">
    <citation type="submission" date="2020-11" db="EMBL/GenBank/DDBJ databases">
        <authorList>
            <person name="Whiteford S."/>
        </authorList>
    </citation>
    <scope>NUCLEOTIDE SEQUENCE</scope>
</reference>
<accession>A0A8S4FZ57</accession>
<evidence type="ECO:0000313" key="3">
    <source>
        <dbReference type="Proteomes" id="UP000653454"/>
    </source>
</evidence>
<gene>
    <name evidence="2" type="ORF">PLXY2_LOCUS10712</name>
</gene>
<dbReference type="EMBL" id="CAJHNJ030000049">
    <property type="protein sequence ID" value="CAG9132408.1"/>
    <property type="molecule type" value="Genomic_DNA"/>
</dbReference>
<comment type="caution">
    <text evidence="2">The sequence shown here is derived from an EMBL/GenBank/DDBJ whole genome shotgun (WGS) entry which is preliminary data.</text>
</comment>
<evidence type="ECO:0000256" key="1">
    <source>
        <dbReference type="SAM" id="MobiDB-lite"/>
    </source>
</evidence>
<protein>
    <submittedName>
        <fullName evidence="2">(diamondback moth) hypothetical protein</fullName>
    </submittedName>
</protein>